<comment type="similarity">
    <text evidence="1">Belongs to the P-Pant transferase superfamily. Gsp/Sfp/HetI/AcpT family.</text>
</comment>
<gene>
    <name evidence="4" type="ORF">J2Z77_006861</name>
</gene>
<evidence type="ECO:0000256" key="1">
    <source>
        <dbReference type="ARBA" id="ARBA00010990"/>
    </source>
</evidence>
<evidence type="ECO:0000313" key="5">
    <source>
        <dbReference type="Proteomes" id="UP001519310"/>
    </source>
</evidence>
<feature type="domain" description="4'-phosphopantetheinyl transferase" evidence="3">
    <location>
        <begin position="133"/>
        <end position="204"/>
    </location>
</feature>
<dbReference type="SUPFAM" id="SSF56214">
    <property type="entry name" value="4'-phosphopantetheinyl transferase"/>
    <property type="match status" value="2"/>
</dbReference>
<name>A0ABS4LFT7_STRAV</name>
<dbReference type="PANTHER" id="PTHR12215:SF10">
    <property type="entry name" value="L-AMINOADIPATE-SEMIALDEHYDE DEHYDROGENASE-PHOSPHOPANTETHEINYL TRANSFERASE"/>
    <property type="match status" value="1"/>
</dbReference>
<comment type="caution">
    <text evidence="4">The sequence shown here is derived from an EMBL/GenBank/DDBJ whole genome shotgun (WGS) entry which is preliminary data.</text>
</comment>
<keyword evidence="2 4" id="KW-0808">Transferase</keyword>
<accession>A0ABS4LFT7</accession>
<organism evidence="4 5">
    <name type="scientific">Streptomyces avidinii</name>
    <dbReference type="NCBI Taxonomy" id="1895"/>
    <lineage>
        <taxon>Bacteria</taxon>
        <taxon>Bacillati</taxon>
        <taxon>Actinomycetota</taxon>
        <taxon>Actinomycetes</taxon>
        <taxon>Kitasatosporales</taxon>
        <taxon>Streptomycetaceae</taxon>
        <taxon>Streptomyces</taxon>
    </lineage>
</organism>
<keyword evidence="5" id="KW-1185">Reference proteome</keyword>
<evidence type="ECO:0000313" key="4">
    <source>
        <dbReference type="EMBL" id="MBP2041004.1"/>
    </source>
</evidence>
<dbReference type="EMBL" id="JAGGLQ010000020">
    <property type="protein sequence ID" value="MBP2041004.1"/>
    <property type="molecule type" value="Genomic_DNA"/>
</dbReference>
<dbReference type="InterPro" id="IPR050559">
    <property type="entry name" value="P-Pant_transferase_sf"/>
</dbReference>
<dbReference type="EC" id="2.7.8.-" evidence="4"/>
<dbReference type="InterPro" id="IPR037143">
    <property type="entry name" value="4-PPantetheinyl_Trfase_dom_sf"/>
</dbReference>
<protein>
    <submittedName>
        <fullName evidence="4">4'-phosphopantetheinyl transferase</fullName>
        <ecNumber evidence="4">2.7.8.-</ecNumber>
    </submittedName>
</protein>
<dbReference type="RefSeq" id="WP_189969312.1">
    <property type="nucleotide sequence ID" value="NZ_BMVL01000006.1"/>
</dbReference>
<evidence type="ECO:0000256" key="2">
    <source>
        <dbReference type="ARBA" id="ARBA00022679"/>
    </source>
</evidence>
<dbReference type="Proteomes" id="UP001519310">
    <property type="component" value="Unassembled WGS sequence"/>
</dbReference>
<dbReference type="GO" id="GO:0016740">
    <property type="term" value="F:transferase activity"/>
    <property type="evidence" value="ECO:0007669"/>
    <property type="project" value="UniProtKB-KW"/>
</dbReference>
<dbReference type="Gene3D" id="3.90.470.20">
    <property type="entry name" value="4'-phosphopantetheinyl transferase domain"/>
    <property type="match status" value="2"/>
</dbReference>
<dbReference type="PANTHER" id="PTHR12215">
    <property type="entry name" value="PHOSPHOPANTETHEINE TRANSFERASE"/>
    <property type="match status" value="1"/>
</dbReference>
<proteinExistence type="inferred from homology"/>
<evidence type="ECO:0000259" key="3">
    <source>
        <dbReference type="Pfam" id="PF01648"/>
    </source>
</evidence>
<sequence length="243" mass="25327">MIEYVNQLGAGAPLTGPAPTGTDAVVWSLDTTADTLGGFRTQDAPTVLDAGEREKAGRLRLPGLRHRYLAAHLGVRVLLGSYLGLPPQAVPLTREDCPCCAEPHGRPAVSGNPLHFSLSHTGDIAYIAFAALPVGVDIEQTPSPETVTDVIHSLHPDETAELDALTPAERPEALARLWSRKEACLKATGTGLALGLVDPYVGTLATPPPLADYTLVDLPAPHGHAAALALTRPSSAPGRGTTV</sequence>
<dbReference type="InterPro" id="IPR008278">
    <property type="entry name" value="4-PPantetheinyl_Trfase_dom"/>
</dbReference>
<reference evidence="4 5" key="1">
    <citation type="submission" date="2021-03" db="EMBL/GenBank/DDBJ databases">
        <title>Genomic Encyclopedia of Type Strains, Phase IV (KMG-IV): sequencing the most valuable type-strain genomes for metagenomic binning, comparative biology and taxonomic classification.</title>
        <authorList>
            <person name="Goeker M."/>
        </authorList>
    </citation>
    <scope>NUCLEOTIDE SEQUENCE [LARGE SCALE GENOMIC DNA]</scope>
    <source>
        <strain evidence="4 5">DSM 40526</strain>
    </source>
</reference>
<dbReference type="Pfam" id="PF01648">
    <property type="entry name" value="ACPS"/>
    <property type="match status" value="1"/>
</dbReference>